<dbReference type="SMART" id="SM00247">
    <property type="entry name" value="XTALbg"/>
    <property type="match status" value="1"/>
</dbReference>
<reference evidence="4 5" key="1">
    <citation type="submission" date="2018-01" db="EMBL/GenBank/DDBJ databases">
        <title>Genomic Encyclopedia of Type Strains, Phase I: the one thousand microbial genomes (KMG-I) project.</title>
        <authorList>
            <person name="Goeker M."/>
        </authorList>
    </citation>
    <scope>NUCLEOTIDE SEQUENCE [LARGE SCALE GENOMIC DNA]</scope>
    <source>
        <strain evidence="4 5">DSM 17960</strain>
    </source>
</reference>
<dbReference type="Proteomes" id="UP000237056">
    <property type="component" value="Unassembled WGS sequence"/>
</dbReference>
<organism evidence="4 5">
    <name type="scientific">Flavobacterium croceum DSM 17960</name>
    <dbReference type="NCBI Taxonomy" id="1121886"/>
    <lineage>
        <taxon>Bacteria</taxon>
        <taxon>Pseudomonadati</taxon>
        <taxon>Bacteroidota</taxon>
        <taxon>Flavobacteriia</taxon>
        <taxon>Flavobacteriales</taxon>
        <taxon>Flavobacteriaceae</taxon>
        <taxon>Flavobacterium</taxon>
    </lineage>
</organism>
<keyword evidence="5" id="KW-1185">Reference proteome</keyword>
<sequence>MKKLTFIVFVLLVNYTYAQKSRTVSNQLLKDKSIPTVKVSDNIINSVALFNPKGDEIWLFEHENFKGKRLVLKTGTYTLQQMGSDWNDRISSILIPEGYEVQIFENDNFSGYNATLDGYWQEGTNMQRWSNEDYSQLKTIEGDPYHINYNDKISSIQIYNQR</sequence>
<dbReference type="PROSITE" id="PS50915">
    <property type="entry name" value="CRYSTALLIN_BETA_GAMMA"/>
    <property type="match status" value="1"/>
</dbReference>
<gene>
    <name evidence="4" type="ORF">Q361_10595</name>
</gene>
<comment type="similarity">
    <text evidence="1">Belongs to the beta/gamma-crystallin family.</text>
</comment>
<evidence type="ECO:0000259" key="3">
    <source>
        <dbReference type="PROSITE" id="PS50915"/>
    </source>
</evidence>
<evidence type="ECO:0000256" key="2">
    <source>
        <dbReference type="ARBA" id="ARBA00022737"/>
    </source>
</evidence>
<evidence type="ECO:0000313" key="4">
    <source>
        <dbReference type="EMBL" id="POS02200.1"/>
    </source>
</evidence>
<protein>
    <submittedName>
        <fullName evidence="4">Beta/gamma crystallin</fullName>
    </submittedName>
</protein>
<keyword evidence="2" id="KW-0677">Repeat</keyword>
<dbReference type="SUPFAM" id="SSF49695">
    <property type="entry name" value="gamma-Crystallin-like"/>
    <property type="match status" value="1"/>
</dbReference>
<dbReference type="OrthoDB" id="954626at2"/>
<dbReference type="Pfam" id="PF00030">
    <property type="entry name" value="Crystall"/>
    <property type="match status" value="1"/>
</dbReference>
<evidence type="ECO:0000256" key="1">
    <source>
        <dbReference type="ARBA" id="ARBA00009646"/>
    </source>
</evidence>
<dbReference type="Gene3D" id="2.60.20.10">
    <property type="entry name" value="Crystallins"/>
    <property type="match status" value="1"/>
</dbReference>
<dbReference type="AlphaFoldDB" id="A0A2S4N949"/>
<evidence type="ECO:0000313" key="5">
    <source>
        <dbReference type="Proteomes" id="UP000237056"/>
    </source>
</evidence>
<proteinExistence type="inferred from homology"/>
<feature type="domain" description="Beta/gamma crystallin 'Greek key'" evidence="3">
    <location>
        <begin position="55"/>
        <end position="97"/>
    </location>
</feature>
<dbReference type="EMBL" id="PQNY01000005">
    <property type="protein sequence ID" value="POS02200.1"/>
    <property type="molecule type" value="Genomic_DNA"/>
</dbReference>
<dbReference type="InterPro" id="IPR001064">
    <property type="entry name" value="Beta/gamma_crystallin"/>
</dbReference>
<dbReference type="InterPro" id="IPR011024">
    <property type="entry name" value="G_crystallin-like"/>
</dbReference>
<comment type="caution">
    <text evidence="4">The sequence shown here is derived from an EMBL/GenBank/DDBJ whole genome shotgun (WGS) entry which is preliminary data.</text>
</comment>
<accession>A0A2S4N949</accession>
<dbReference type="RefSeq" id="WP_103725636.1">
    <property type="nucleotide sequence ID" value="NZ_PQNY01000005.1"/>
</dbReference>
<name>A0A2S4N949_9FLAO</name>